<protein>
    <submittedName>
        <fullName evidence="8">Aspartic proteinase nepenthesin-1</fullName>
    </submittedName>
</protein>
<dbReference type="Pfam" id="PF14541">
    <property type="entry name" value="TAXi_C"/>
    <property type="match status" value="1"/>
</dbReference>
<keyword evidence="3" id="KW-0064">Aspartyl protease</keyword>
<evidence type="ECO:0000256" key="6">
    <source>
        <dbReference type="SAM" id="SignalP"/>
    </source>
</evidence>
<keyword evidence="2" id="KW-0645">Protease</keyword>
<comment type="similarity">
    <text evidence="1">Belongs to the peptidase A1 family.</text>
</comment>
<dbReference type="InterPro" id="IPR033121">
    <property type="entry name" value="PEPTIDASE_A1"/>
</dbReference>
<comment type="caution">
    <text evidence="8">The sequence shown here is derived from an EMBL/GenBank/DDBJ whole genome shotgun (WGS) entry which is preliminary data.</text>
</comment>
<dbReference type="InterPro" id="IPR032799">
    <property type="entry name" value="TAXi_C"/>
</dbReference>
<evidence type="ECO:0000256" key="2">
    <source>
        <dbReference type="ARBA" id="ARBA00022670"/>
    </source>
</evidence>
<accession>A0AAD8JBC4</accession>
<proteinExistence type="inferred from homology"/>
<gene>
    <name evidence="8" type="ORF">POM88_009233</name>
</gene>
<evidence type="ECO:0000256" key="4">
    <source>
        <dbReference type="ARBA" id="ARBA00022801"/>
    </source>
</evidence>
<feature type="domain" description="Peptidase A1" evidence="7">
    <location>
        <begin position="102"/>
        <end position="346"/>
    </location>
</feature>
<dbReference type="GO" id="GO:0005576">
    <property type="term" value="C:extracellular region"/>
    <property type="evidence" value="ECO:0007669"/>
    <property type="project" value="TreeGrafter"/>
</dbReference>
<dbReference type="InterPro" id="IPR051708">
    <property type="entry name" value="Plant_Aspart_Prot_A1"/>
</dbReference>
<dbReference type="GO" id="GO:0006508">
    <property type="term" value="P:proteolysis"/>
    <property type="evidence" value="ECO:0007669"/>
    <property type="project" value="UniProtKB-KW"/>
</dbReference>
<evidence type="ECO:0000256" key="3">
    <source>
        <dbReference type="ARBA" id="ARBA00022750"/>
    </source>
</evidence>
<name>A0AAD8JBC4_9APIA</name>
<dbReference type="PANTHER" id="PTHR47967:SF23">
    <property type="entry name" value="OS04G0448300 PROTEIN"/>
    <property type="match status" value="1"/>
</dbReference>
<evidence type="ECO:0000313" key="8">
    <source>
        <dbReference type="EMBL" id="KAK1399370.1"/>
    </source>
</evidence>
<keyword evidence="5" id="KW-0325">Glycoprotein</keyword>
<dbReference type="CDD" id="cd05476">
    <property type="entry name" value="pepsin_A_like_plant"/>
    <property type="match status" value="1"/>
</dbReference>
<dbReference type="AlphaFoldDB" id="A0AAD8JBC4"/>
<evidence type="ECO:0000259" key="7">
    <source>
        <dbReference type="PROSITE" id="PS51767"/>
    </source>
</evidence>
<dbReference type="InterPro" id="IPR021109">
    <property type="entry name" value="Peptidase_aspartic_dom_sf"/>
</dbReference>
<dbReference type="Proteomes" id="UP001237642">
    <property type="component" value="Unassembled WGS sequence"/>
</dbReference>
<dbReference type="PROSITE" id="PS51767">
    <property type="entry name" value="PEPTIDASE_A1"/>
    <property type="match status" value="1"/>
</dbReference>
<keyword evidence="9" id="KW-1185">Reference proteome</keyword>
<dbReference type="SUPFAM" id="SSF50630">
    <property type="entry name" value="Acid proteases"/>
    <property type="match status" value="1"/>
</dbReference>
<dbReference type="Gene3D" id="2.40.70.10">
    <property type="entry name" value="Acid Proteases"/>
    <property type="match status" value="2"/>
</dbReference>
<evidence type="ECO:0000256" key="1">
    <source>
        <dbReference type="ARBA" id="ARBA00007447"/>
    </source>
</evidence>
<dbReference type="InterPro" id="IPR034161">
    <property type="entry name" value="Pepsin-like_plant"/>
</dbReference>
<feature type="signal peptide" evidence="6">
    <location>
        <begin position="1"/>
        <end position="32"/>
    </location>
</feature>
<reference evidence="8" key="1">
    <citation type="submission" date="2023-02" db="EMBL/GenBank/DDBJ databases">
        <title>Genome of toxic invasive species Heracleum sosnowskyi carries increased number of genes despite the absence of recent whole-genome duplications.</title>
        <authorList>
            <person name="Schelkunov M."/>
            <person name="Shtratnikova V."/>
            <person name="Makarenko M."/>
            <person name="Klepikova A."/>
            <person name="Omelchenko D."/>
            <person name="Novikova G."/>
            <person name="Obukhova E."/>
            <person name="Bogdanov V."/>
            <person name="Penin A."/>
            <person name="Logacheva M."/>
        </authorList>
    </citation>
    <scope>NUCLEOTIDE SEQUENCE</scope>
    <source>
        <strain evidence="8">Hsosn_3</strain>
        <tissue evidence="8">Leaf</tissue>
    </source>
</reference>
<sequence length="346" mass="38383">MKSHSHSSFSALIIILLFNLILLFIVLQPCSSSDINLHNSTPKPGFRIALQHIDSGNRLTKSERIQNALKQEKQRRENINVMLLEGTQFSSRVHPTITGLEYVMQVEIGTPPVHYNAVINTGADLIWTQCKPCLKCMKQSTPLFDSEKSSSFSNLSCSSQFCDIMQSFCAIDQCTYIYVYNADTYTRGNMATEIFTFVENVKVSDLAFGCGNDNHFFEDGFGGLMGMGRGLLSLVSHLNESTFFYCLPSIDEDTEKTGTLFLGSVPNFSIGNAITKTTYLVKNELYPSFYYVSLYGISVGDVRLDIDEDNFAVSDDGNGGMAIDASTTNTVLEEETFNTTVNVQEG</sequence>
<dbReference type="EMBL" id="JAUIZM010000002">
    <property type="protein sequence ID" value="KAK1399370.1"/>
    <property type="molecule type" value="Genomic_DNA"/>
</dbReference>
<dbReference type="Pfam" id="PF14543">
    <property type="entry name" value="TAXi_N"/>
    <property type="match status" value="1"/>
</dbReference>
<dbReference type="PANTHER" id="PTHR47967">
    <property type="entry name" value="OS07G0603500 PROTEIN-RELATED"/>
    <property type="match status" value="1"/>
</dbReference>
<feature type="chain" id="PRO_5042058270" evidence="6">
    <location>
        <begin position="33"/>
        <end position="346"/>
    </location>
</feature>
<organism evidence="8 9">
    <name type="scientific">Heracleum sosnowskyi</name>
    <dbReference type="NCBI Taxonomy" id="360622"/>
    <lineage>
        <taxon>Eukaryota</taxon>
        <taxon>Viridiplantae</taxon>
        <taxon>Streptophyta</taxon>
        <taxon>Embryophyta</taxon>
        <taxon>Tracheophyta</taxon>
        <taxon>Spermatophyta</taxon>
        <taxon>Magnoliopsida</taxon>
        <taxon>eudicotyledons</taxon>
        <taxon>Gunneridae</taxon>
        <taxon>Pentapetalae</taxon>
        <taxon>asterids</taxon>
        <taxon>campanulids</taxon>
        <taxon>Apiales</taxon>
        <taxon>Apiaceae</taxon>
        <taxon>Apioideae</taxon>
        <taxon>apioid superclade</taxon>
        <taxon>Tordylieae</taxon>
        <taxon>Tordyliinae</taxon>
        <taxon>Heracleum</taxon>
    </lineage>
</organism>
<dbReference type="GO" id="GO:0004190">
    <property type="term" value="F:aspartic-type endopeptidase activity"/>
    <property type="evidence" value="ECO:0007669"/>
    <property type="project" value="UniProtKB-KW"/>
</dbReference>
<evidence type="ECO:0000313" key="9">
    <source>
        <dbReference type="Proteomes" id="UP001237642"/>
    </source>
</evidence>
<keyword evidence="6" id="KW-0732">Signal</keyword>
<evidence type="ECO:0000256" key="5">
    <source>
        <dbReference type="ARBA" id="ARBA00023180"/>
    </source>
</evidence>
<keyword evidence="4" id="KW-0378">Hydrolase</keyword>
<reference evidence="8" key="2">
    <citation type="submission" date="2023-05" db="EMBL/GenBank/DDBJ databases">
        <authorList>
            <person name="Schelkunov M.I."/>
        </authorList>
    </citation>
    <scope>NUCLEOTIDE SEQUENCE</scope>
    <source>
        <strain evidence="8">Hsosn_3</strain>
        <tissue evidence="8">Leaf</tissue>
    </source>
</reference>
<dbReference type="InterPro" id="IPR032861">
    <property type="entry name" value="TAXi_N"/>
</dbReference>